<evidence type="ECO:0000313" key="2">
    <source>
        <dbReference type="EMBL" id="GFJ95284.1"/>
    </source>
</evidence>
<feature type="region of interest" description="Disordered" evidence="1">
    <location>
        <begin position="391"/>
        <end position="421"/>
    </location>
</feature>
<dbReference type="EMBL" id="BLPG01000001">
    <property type="protein sequence ID" value="GFJ95284.1"/>
    <property type="molecule type" value="Genomic_DNA"/>
</dbReference>
<evidence type="ECO:0000313" key="3">
    <source>
        <dbReference type="Proteomes" id="UP000482960"/>
    </source>
</evidence>
<protein>
    <recommendedName>
        <fullName evidence="4">CHAT domain-containing protein</fullName>
    </recommendedName>
</protein>
<proteinExistence type="predicted"/>
<sequence>MSLSSTGMVMRALDRLAADHALRGPGDPCDDLLARARRLRAEARHLRLPALAAEAALREGEILLRVGPAGMAVPMLETAARELDGTLATGLLAAAIARTAEAYLEIGALDRVLDLCAAGIALVQRDRHKTTAPYLQAAYLRRVISLYANGVRAAHELGDPRMLTWMELSKSHALPRPGRAPDDAALEGQLADLSRQIDEHRARHGGADPLPLRQRRRTLFDRLVTLGARAGPAAPSFHLDRVRRALAPDQRAVSYYWVDPTRLLIVVVAPDGATSHLQPVDPDQRRAVDELAAAVYSDRVTARDLPPLLDRIAPAVLPDPVRAALAGARRLLVAPHRALHAVPFAALPFEGRRLLHAMAVATIPNLTCLLLPTEVPPLRVLSVGVTDYTRAAPHAGGPVPPPRCRAPNRRRRRSPRRTRKRACRRGRCWAPRPGRTRCAA</sequence>
<dbReference type="Proteomes" id="UP000482960">
    <property type="component" value="Unassembled WGS sequence"/>
</dbReference>
<dbReference type="AlphaFoldDB" id="A0A6V8LG45"/>
<feature type="compositionally biased region" description="Basic residues" evidence="1">
    <location>
        <begin position="406"/>
        <end position="421"/>
    </location>
</feature>
<keyword evidence="3" id="KW-1185">Reference proteome</keyword>
<comment type="caution">
    <text evidence="2">The sequence shown here is derived from an EMBL/GenBank/DDBJ whole genome shotgun (WGS) entry which is preliminary data.</text>
</comment>
<name>A0A6V8LG45_9ACTN</name>
<evidence type="ECO:0000256" key="1">
    <source>
        <dbReference type="SAM" id="MobiDB-lite"/>
    </source>
</evidence>
<organism evidence="2 3">
    <name type="scientific">Phytohabitans rumicis</name>
    <dbReference type="NCBI Taxonomy" id="1076125"/>
    <lineage>
        <taxon>Bacteria</taxon>
        <taxon>Bacillati</taxon>
        <taxon>Actinomycetota</taxon>
        <taxon>Actinomycetes</taxon>
        <taxon>Micromonosporales</taxon>
        <taxon>Micromonosporaceae</taxon>
    </lineage>
</organism>
<evidence type="ECO:0008006" key="4">
    <source>
        <dbReference type="Google" id="ProtNLM"/>
    </source>
</evidence>
<reference evidence="2 3" key="1">
    <citation type="submission" date="2020-03" db="EMBL/GenBank/DDBJ databases">
        <title>Whole genome shotgun sequence of Phytohabitans rumicis NBRC 108638.</title>
        <authorList>
            <person name="Komaki H."/>
            <person name="Tamura T."/>
        </authorList>
    </citation>
    <scope>NUCLEOTIDE SEQUENCE [LARGE SCALE GENOMIC DNA]</scope>
    <source>
        <strain evidence="2 3">NBRC 108638</strain>
    </source>
</reference>
<gene>
    <name evidence="2" type="ORF">Prum_089260</name>
</gene>
<accession>A0A6V8LG45</accession>
<reference evidence="2 3" key="2">
    <citation type="submission" date="2020-03" db="EMBL/GenBank/DDBJ databases">
        <authorList>
            <person name="Ichikawa N."/>
            <person name="Kimura A."/>
            <person name="Kitahashi Y."/>
            <person name="Uohara A."/>
        </authorList>
    </citation>
    <scope>NUCLEOTIDE SEQUENCE [LARGE SCALE GENOMIC DNA]</scope>
    <source>
        <strain evidence="2 3">NBRC 108638</strain>
    </source>
</reference>